<gene>
    <name evidence="1" type="ORF">E7512_09365</name>
</gene>
<organism evidence="1 2">
    <name type="scientific">Faecalispora sporosphaeroides</name>
    <dbReference type="NCBI Taxonomy" id="1549"/>
    <lineage>
        <taxon>Bacteria</taxon>
        <taxon>Bacillati</taxon>
        <taxon>Bacillota</taxon>
        <taxon>Clostridia</taxon>
        <taxon>Eubacteriales</taxon>
        <taxon>Oscillospiraceae</taxon>
        <taxon>Faecalispora</taxon>
    </lineage>
</organism>
<dbReference type="EMBL" id="SVNY01000004">
    <property type="protein sequence ID" value="MBE6833771.1"/>
    <property type="molecule type" value="Genomic_DNA"/>
</dbReference>
<dbReference type="Proteomes" id="UP000754750">
    <property type="component" value="Unassembled WGS sequence"/>
</dbReference>
<name>A0A928KVQ0_9FIRM</name>
<dbReference type="AlphaFoldDB" id="A0A928KVQ0"/>
<comment type="caution">
    <text evidence="1">The sequence shown here is derived from an EMBL/GenBank/DDBJ whole genome shotgun (WGS) entry which is preliminary data.</text>
</comment>
<evidence type="ECO:0000313" key="2">
    <source>
        <dbReference type="Proteomes" id="UP000754750"/>
    </source>
</evidence>
<evidence type="ECO:0000313" key="1">
    <source>
        <dbReference type="EMBL" id="MBE6833771.1"/>
    </source>
</evidence>
<reference evidence="1" key="1">
    <citation type="submission" date="2019-04" db="EMBL/GenBank/DDBJ databases">
        <title>Evolution of Biomass-Degrading Anaerobic Consortia Revealed by Metagenomics.</title>
        <authorList>
            <person name="Peng X."/>
        </authorList>
    </citation>
    <scope>NUCLEOTIDE SEQUENCE</scope>
    <source>
        <strain evidence="1">SIG551</strain>
    </source>
</reference>
<dbReference type="RefSeq" id="WP_326840514.1">
    <property type="nucleotide sequence ID" value="NZ_JBKWRC010000006.1"/>
</dbReference>
<proteinExistence type="predicted"/>
<accession>A0A928KVQ0</accession>
<protein>
    <submittedName>
        <fullName evidence="1">Uncharacterized protein</fullName>
    </submittedName>
</protein>
<sequence>MVVHELPFPIVWENGAQAGYGGNQEWFSQAFQRTAGCASVTGANLAAYYAPRAAESRGMYSGNTERFSKSEYLRVMEEVYQYMTPGPMGFPVAGRFVQKFLQFAKEHGSAFRAHTMFHRCGSEERMAFLKQAIAGGNPVALLILRHRAPEMRENNWHWVTITGWIEDAGGERVIVSNCGEREVYPAEMLLENHRGNVLRMAWFSRG</sequence>